<gene>
    <name evidence="3" type="ORF">Tco_1114547</name>
</gene>
<keyword evidence="4" id="KW-1185">Reference proteome</keyword>
<evidence type="ECO:0000256" key="1">
    <source>
        <dbReference type="SAM" id="Coils"/>
    </source>
</evidence>
<dbReference type="EMBL" id="BQNB010021227">
    <property type="protein sequence ID" value="GJU04209.1"/>
    <property type="molecule type" value="Genomic_DNA"/>
</dbReference>
<keyword evidence="1" id="KW-0175">Coiled coil</keyword>
<dbReference type="Proteomes" id="UP001151760">
    <property type="component" value="Unassembled WGS sequence"/>
</dbReference>
<name>A0ABQ5IVF0_9ASTR</name>
<evidence type="ECO:0000313" key="4">
    <source>
        <dbReference type="Proteomes" id="UP001151760"/>
    </source>
</evidence>
<reference evidence="3" key="2">
    <citation type="submission" date="2022-01" db="EMBL/GenBank/DDBJ databases">
        <authorList>
            <person name="Yamashiro T."/>
            <person name="Shiraishi A."/>
            <person name="Satake H."/>
            <person name="Nakayama K."/>
        </authorList>
    </citation>
    <scope>NUCLEOTIDE SEQUENCE</scope>
</reference>
<evidence type="ECO:0000256" key="2">
    <source>
        <dbReference type="SAM" id="MobiDB-lite"/>
    </source>
</evidence>
<comment type="caution">
    <text evidence="3">The sequence shown here is derived from an EMBL/GenBank/DDBJ whole genome shotgun (WGS) entry which is preliminary data.</text>
</comment>
<proteinExistence type="predicted"/>
<accession>A0ABQ5IVF0</accession>
<feature type="region of interest" description="Disordered" evidence="2">
    <location>
        <begin position="72"/>
        <end position="114"/>
    </location>
</feature>
<feature type="coiled-coil region" evidence="1">
    <location>
        <begin position="142"/>
        <end position="194"/>
    </location>
</feature>
<feature type="compositionally biased region" description="Low complexity" evidence="2">
    <location>
        <begin position="82"/>
        <end position="107"/>
    </location>
</feature>
<organism evidence="3 4">
    <name type="scientific">Tanacetum coccineum</name>
    <dbReference type="NCBI Taxonomy" id="301880"/>
    <lineage>
        <taxon>Eukaryota</taxon>
        <taxon>Viridiplantae</taxon>
        <taxon>Streptophyta</taxon>
        <taxon>Embryophyta</taxon>
        <taxon>Tracheophyta</taxon>
        <taxon>Spermatophyta</taxon>
        <taxon>Magnoliopsida</taxon>
        <taxon>eudicotyledons</taxon>
        <taxon>Gunneridae</taxon>
        <taxon>Pentapetalae</taxon>
        <taxon>asterids</taxon>
        <taxon>campanulids</taxon>
        <taxon>Asterales</taxon>
        <taxon>Asteraceae</taxon>
        <taxon>Asteroideae</taxon>
        <taxon>Anthemideae</taxon>
        <taxon>Anthemidinae</taxon>
        <taxon>Tanacetum</taxon>
    </lineage>
</organism>
<evidence type="ECO:0000313" key="3">
    <source>
        <dbReference type="EMBL" id="GJU04209.1"/>
    </source>
</evidence>
<protein>
    <submittedName>
        <fullName evidence="3">Uncharacterized protein</fullName>
    </submittedName>
</protein>
<sequence>MVKNLDSRSKFLMYPRFIQIFLNKRKRILLPHKRTFPTPTLTHKLFSNIKIVSKGFSGVITPLFDTMLVQPQGEEPSIQTNPETSPSKITSSPSLSSHHTSISFPSTSQPPITPTEEAALMPHESPLQNVYSLGHDDSSLSLNELTDICTSLSKKVESLESELKQTKQTYNAALTKLIKRVKKLEQIIKTSQARRRAKVVISDDEEADEDPSNQGRSLIEELDLDARISLVPLHAEDWGSFDETHISDQPKEQLGVFSVATALADAARRRRSVENVQTYIRRRREVSTGNGRVSTASRLVSTANISTVSKLDSTTGVKAKDKGKEIMHESKPPMKVKKRVQVQMSVDEELAKKVFEEEQARFNAKQQARFNAEQEARFKAEKEQERIDFETALELQKQLDEREEVAAKVDEAHNIDWSDLVVLRYHTLQKRPFSVAEVK</sequence>
<reference evidence="3" key="1">
    <citation type="journal article" date="2022" name="Int. J. Mol. Sci.">
        <title>Draft Genome of Tanacetum Coccineum: Genomic Comparison of Closely Related Tanacetum-Family Plants.</title>
        <authorList>
            <person name="Yamashiro T."/>
            <person name="Shiraishi A."/>
            <person name="Nakayama K."/>
            <person name="Satake H."/>
        </authorList>
    </citation>
    <scope>NUCLEOTIDE SEQUENCE</scope>
</reference>